<feature type="region of interest" description="Disordered" evidence="1">
    <location>
        <begin position="196"/>
        <end position="229"/>
    </location>
</feature>
<dbReference type="PANTHER" id="PTHR21193:SF3">
    <property type="entry name" value="OXIDOREDUCTASE-LIKE DOMAIN-CONTAINING PROTEIN 1"/>
    <property type="match status" value="1"/>
</dbReference>
<comment type="caution">
    <text evidence="3">The sequence shown here is derived from an EMBL/GenBank/DDBJ whole genome shotgun (WGS) entry which is preliminary data.</text>
</comment>
<dbReference type="PANTHER" id="PTHR21193">
    <property type="entry name" value="OXIDOREDUCTASE-LIKE DOMAIN-CONTAINING PROTEIN 1"/>
    <property type="match status" value="1"/>
</dbReference>
<dbReference type="AlphaFoldDB" id="A0A167RBL2"/>
<evidence type="ECO:0000313" key="3">
    <source>
        <dbReference type="EMBL" id="OAA58444.1"/>
    </source>
</evidence>
<reference evidence="3 4" key="1">
    <citation type="journal article" date="2016" name="Genome Biol. Evol.">
        <title>Divergent and convergent evolution of fungal pathogenicity.</title>
        <authorList>
            <person name="Shang Y."/>
            <person name="Xiao G."/>
            <person name="Zheng P."/>
            <person name="Cen K."/>
            <person name="Zhan S."/>
            <person name="Wang C."/>
        </authorList>
    </citation>
    <scope>NUCLEOTIDE SEQUENCE [LARGE SCALE GENOMIC DNA]</scope>
    <source>
        <strain evidence="3 4">RCEF 264</strain>
    </source>
</reference>
<accession>A0A167RBL2</accession>
<gene>
    <name evidence="3" type="ORF">SPI_06517</name>
</gene>
<organism evidence="3 4">
    <name type="scientific">Niveomyces insectorum RCEF 264</name>
    <dbReference type="NCBI Taxonomy" id="1081102"/>
    <lineage>
        <taxon>Eukaryota</taxon>
        <taxon>Fungi</taxon>
        <taxon>Dikarya</taxon>
        <taxon>Ascomycota</taxon>
        <taxon>Pezizomycotina</taxon>
        <taxon>Sordariomycetes</taxon>
        <taxon>Hypocreomycetidae</taxon>
        <taxon>Hypocreales</taxon>
        <taxon>Cordycipitaceae</taxon>
        <taxon>Niveomyces</taxon>
    </lineage>
</organism>
<dbReference type="STRING" id="1081102.A0A167RBL2"/>
<keyword evidence="4" id="KW-1185">Reference proteome</keyword>
<feature type="region of interest" description="Disordered" evidence="1">
    <location>
        <begin position="55"/>
        <end position="105"/>
    </location>
</feature>
<dbReference type="InterPro" id="IPR019180">
    <property type="entry name" value="Oxidoreductase-like_N"/>
</dbReference>
<protein>
    <submittedName>
        <fullName evidence="3">Oxidoreductase-lik</fullName>
    </submittedName>
</protein>
<feature type="compositionally biased region" description="Low complexity" evidence="1">
    <location>
        <begin position="74"/>
        <end position="93"/>
    </location>
</feature>
<dbReference type="Proteomes" id="UP000076874">
    <property type="component" value="Unassembled WGS sequence"/>
</dbReference>
<dbReference type="InterPro" id="IPR039251">
    <property type="entry name" value="OXLD1"/>
</dbReference>
<dbReference type="OrthoDB" id="10064411at2759"/>
<evidence type="ECO:0000313" key="4">
    <source>
        <dbReference type="Proteomes" id="UP000076874"/>
    </source>
</evidence>
<proteinExistence type="predicted"/>
<name>A0A167RBL2_9HYPO</name>
<evidence type="ECO:0000256" key="1">
    <source>
        <dbReference type="SAM" id="MobiDB-lite"/>
    </source>
</evidence>
<sequence length="263" mass="28503">MRRLWLRPPPAAHALTSPRSTGGRGFYSTTSTLRRPEDIRQVLPRGAYYDILLTHPPPYDNTKREAPPTSARPTTTAATATTATTATTTTTATSIKPAEQDPASVNETPLTAAQQRARIVFGSRLAGPAERAERLAALRKKSKRIAGVLVPPKPDEPDNCCMSGCVNCVWDRFRDEMEAWASANAEATQRLRAQEGGVAAGMSGPSAPPTASPASEPSPETKSAADDAWNEELYKRLPVGIREFMKTEKRLKLRHEREGTVGG</sequence>
<dbReference type="Pfam" id="PF09791">
    <property type="entry name" value="Oxidored-like"/>
    <property type="match status" value="1"/>
</dbReference>
<dbReference type="EMBL" id="AZHD01000012">
    <property type="protein sequence ID" value="OAA58444.1"/>
    <property type="molecule type" value="Genomic_DNA"/>
</dbReference>
<feature type="compositionally biased region" description="Low complexity" evidence="1">
    <location>
        <begin position="212"/>
        <end position="222"/>
    </location>
</feature>
<dbReference type="GO" id="GO:0005739">
    <property type="term" value="C:mitochondrion"/>
    <property type="evidence" value="ECO:0007669"/>
    <property type="project" value="TreeGrafter"/>
</dbReference>
<feature type="domain" description="Oxidoreductase-like" evidence="2">
    <location>
        <begin position="145"/>
        <end position="188"/>
    </location>
</feature>
<evidence type="ECO:0000259" key="2">
    <source>
        <dbReference type="Pfam" id="PF09791"/>
    </source>
</evidence>
<feature type="region of interest" description="Disordered" evidence="1">
    <location>
        <begin position="1"/>
        <end position="33"/>
    </location>
</feature>